<organism evidence="2 4">
    <name type="scientific">Arachis hypogaea</name>
    <name type="common">Peanut</name>
    <dbReference type="NCBI Taxonomy" id="3818"/>
    <lineage>
        <taxon>Eukaryota</taxon>
        <taxon>Viridiplantae</taxon>
        <taxon>Streptophyta</taxon>
        <taxon>Embryophyta</taxon>
        <taxon>Tracheophyta</taxon>
        <taxon>Spermatophyta</taxon>
        <taxon>Magnoliopsida</taxon>
        <taxon>eudicotyledons</taxon>
        <taxon>Gunneridae</taxon>
        <taxon>Pentapetalae</taxon>
        <taxon>rosids</taxon>
        <taxon>fabids</taxon>
        <taxon>Fabales</taxon>
        <taxon>Fabaceae</taxon>
        <taxon>Papilionoideae</taxon>
        <taxon>50 kb inversion clade</taxon>
        <taxon>dalbergioids sensu lato</taxon>
        <taxon>Dalbergieae</taxon>
        <taxon>Pterocarpus clade</taxon>
        <taxon>Arachis</taxon>
    </lineage>
</organism>
<dbReference type="EMBL" id="CP031001">
    <property type="protein sequence ID" value="QHN77808.1"/>
    <property type="molecule type" value="Genomic_DNA"/>
</dbReference>
<sequence>METGVIFYEFEDPYVYEDPVHHSYFIMGLEPRIRRYALSNRAFQHPLSSPLFDPDAPYDFPLSWLHPDAPVHPFPDNPEHPIPAQPLNEAVPEPIIPDEPELADDYVPVIPPEWDFPPEPIPDFPQPDEPALPDGGVAPIYANGPMLANGFVHSDSSVSGGSEDIVAAVDDEEEEDPEIEIEQDEEMDEPHGDSPNGHV</sequence>
<protein>
    <submittedName>
        <fullName evidence="2">Uncharacterized protein</fullName>
    </submittedName>
</protein>
<evidence type="ECO:0000313" key="2">
    <source>
        <dbReference type="EMBL" id="QHN77807.1"/>
    </source>
</evidence>
<name>A0A6B9V985_ARAHY</name>
<gene>
    <name evidence="2" type="ORF">DS421_19g656010</name>
    <name evidence="3" type="ORF">DS421_19g656020</name>
</gene>
<feature type="compositionally biased region" description="Acidic residues" evidence="1">
    <location>
        <begin position="169"/>
        <end position="188"/>
    </location>
</feature>
<reference evidence="2 4" key="1">
    <citation type="submission" date="2020-01" db="EMBL/GenBank/DDBJ databases">
        <title>Genome sequence of Arachis hypogaea, cultivar Shitouqi.</title>
        <authorList>
            <person name="Zhuang W."/>
            <person name="Chen H."/>
            <person name="Varshney R."/>
            <person name="Wang D."/>
            <person name="Ming R."/>
        </authorList>
    </citation>
    <scope>NUCLEOTIDE SEQUENCE [LARGE SCALE GENOMIC DNA]</scope>
    <source>
        <tissue evidence="2">Young leaf</tissue>
    </source>
</reference>
<evidence type="ECO:0000256" key="1">
    <source>
        <dbReference type="SAM" id="MobiDB-lite"/>
    </source>
</evidence>
<evidence type="ECO:0000313" key="4">
    <source>
        <dbReference type="Proteomes" id="UP000464620"/>
    </source>
</evidence>
<dbReference type="EMBL" id="CP031001">
    <property type="protein sequence ID" value="QHN77807.1"/>
    <property type="molecule type" value="Genomic_DNA"/>
</dbReference>
<evidence type="ECO:0000313" key="3">
    <source>
        <dbReference type="EMBL" id="QHN77808.1"/>
    </source>
</evidence>
<proteinExistence type="predicted"/>
<feature type="region of interest" description="Disordered" evidence="1">
    <location>
        <begin position="153"/>
        <end position="199"/>
    </location>
</feature>
<accession>A0A6B9V985</accession>
<dbReference type="AlphaFoldDB" id="A0A6B9V985"/>
<dbReference type="Proteomes" id="UP000464620">
    <property type="component" value="Chromosome B09"/>
</dbReference>